<keyword evidence="1" id="KW-0472">Membrane</keyword>
<reference evidence="2 3" key="1">
    <citation type="submission" date="2017-03" db="EMBL/GenBank/DDBJ databases">
        <title>Genome sequence of Clostridium oryzae DSM 28571.</title>
        <authorList>
            <person name="Poehlein A."/>
            <person name="Daniel R."/>
        </authorList>
    </citation>
    <scope>NUCLEOTIDE SEQUENCE [LARGE SCALE GENOMIC DNA]</scope>
    <source>
        <strain evidence="2 3">DSM 28571</strain>
    </source>
</reference>
<protein>
    <submittedName>
        <fullName evidence="2">Uncharacterized protein</fullName>
    </submittedName>
</protein>
<gene>
    <name evidence="2" type="ORF">CLORY_09890</name>
</gene>
<keyword evidence="1" id="KW-0812">Transmembrane</keyword>
<organism evidence="2 3">
    <name type="scientific">Clostridium oryzae</name>
    <dbReference type="NCBI Taxonomy" id="1450648"/>
    <lineage>
        <taxon>Bacteria</taxon>
        <taxon>Bacillati</taxon>
        <taxon>Bacillota</taxon>
        <taxon>Clostridia</taxon>
        <taxon>Eubacteriales</taxon>
        <taxon>Clostridiaceae</taxon>
        <taxon>Clostridium</taxon>
    </lineage>
</organism>
<feature type="transmembrane region" description="Helical" evidence="1">
    <location>
        <begin position="12"/>
        <end position="33"/>
    </location>
</feature>
<dbReference type="EMBL" id="MZGV01000007">
    <property type="protein sequence ID" value="OPJ63805.1"/>
    <property type="molecule type" value="Genomic_DNA"/>
</dbReference>
<comment type="caution">
    <text evidence="2">The sequence shown here is derived from an EMBL/GenBank/DDBJ whole genome shotgun (WGS) entry which is preliminary data.</text>
</comment>
<name>A0A1V4IVJ5_9CLOT</name>
<accession>A0A1V4IVJ5</accession>
<keyword evidence="3" id="KW-1185">Reference proteome</keyword>
<dbReference type="Proteomes" id="UP000190080">
    <property type="component" value="Unassembled WGS sequence"/>
</dbReference>
<dbReference type="OrthoDB" id="1912043at2"/>
<dbReference type="AlphaFoldDB" id="A0A1V4IVJ5"/>
<evidence type="ECO:0000313" key="3">
    <source>
        <dbReference type="Proteomes" id="UP000190080"/>
    </source>
</evidence>
<sequence length="98" mass="11036">MESKKLQKLSMAALIISLLPLAIFISILFKIHLTNEIRSIWAGSNSIFVLVGLILSIFCVRNEQSRSIINIISTIISTLWLLMIVGIIMLTLLINFFC</sequence>
<feature type="transmembrane region" description="Helical" evidence="1">
    <location>
        <begin position="39"/>
        <end position="60"/>
    </location>
</feature>
<evidence type="ECO:0000313" key="2">
    <source>
        <dbReference type="EMBL" id="OPJ63805.1"/>
    </source>
</evidence>
<dbReference type="STRING" id="1450648.CLORY_09890"/>
<evidence type="ECO:0000256" key="1">
    <source>
        <dbReference type="SAM" id="Phobius"/>
    </source>
</evidence>
<keyword evidence="1" id="KW-1133">Transmembrane helix</keyword>
<feature type="transmembrane region" description="Helical" evidence="1">
    <location>
        <begin position="72"/>
        <end position="97"/>
    </location>
</feature>
<proteinExistence type="predicted"/>
<dbReference type="RefSeq" id="WP_079422416.1">
    <property type="nucleotide sequence ID" value="NZ_MZGV01000007.1"/>
</dbReference>